<feature type="domain" description="Glycosyltransferase 2-like" evidence="3">
    <location>
        <begin position="11"/>
        <end position="139"/>
    </location>
</feature>
<evidence type="ECO:0000313" key="4">
    <source>
        <dbReference type="EMBL" id="CRZ34067.1"/>
    </source>
</evidence>
<dbReference type="PANTHER" id="PTHR22916">
    <property type="entry name" value="GLYCOSYLTRANSFERASE"/>
    <property type="match status" value="1"/>
</dbReference>
<evidence type="ECO:0000259" key="3">
    <source>
        <dbReference type="Pfam" id="PF00535"/>
    </source>
</evidence>
<keyword evidence="1" id="KW-0328">Glycosyltransferase</keyword>
<dbReference type="PANTHER" id="PTHR22916:SF51">
    <property type="entry name" value="GLYCOSYLTRANSFERASE EPSH-RELATED"/>
    <property type="match status" value="1"/>
</dbReference>
<protein>
    <recommendedName>
        <fullName evidence="3">Glycosyltransferase 2-like domain-containing protein</fullName>
    </recommendedName>
</protein>
<evidence type="ECO:0000256" key="1">
    <source>
        <dbReference type="ARBA" id="ARBA00022676"/>
    </source>
</evidence>
<dbReference type="Gene3D" id="3.90.550.10">
    <property type="entry name" value="Spore Coat Polysaccharide Biosynthesis Protein SpsA, Chain A"/>
    <property type="match status" value="1"/>
</dbReference>
<name>A0A0H5SF21_HERHM</name>
<dbReference type="AlphaFoldDB" id="A0A0H5SF21"/>
<keyword evidence="5" id="KW-1185">Reference proteome</keyword>
<organism evidence="4 5">
    <name type="scientific">Herbinix hemicellulosilytica</name>
    <dbReference type="NCBI Taxonomy" id="1564487"/>
    <lineage>
        <taxon>Bacteria</taxon>
        <taxon>Bacillati</taxon>
        <taxon>Bacillota</taxon>
        <taxon>Clostridia</taxon>
        <taxon>Lachnospirales</taxon>
        <taxon>Lachnospiraceae</taxon>
        <taxon>Herbinix</taxon>
    </lineage>
</organism>
<keyword evidence="2" id="KW-0808">Transferase</keyword>
<evidence type="ECO:0000256" key="2">
    <source>
        <dbReference type="ARBA" id="ARBA00022679"/>
    </source>
</evidence>
<dbReference type="InterPro" id="IPR001173">
    <property type="entry name" value="Glyco_trans_2-like"/>
</dbReference>
<dbReference type="OrthoDB" id="9807674at2"/>
<accession>A0A0H5SF21</accession>
<reference evidence="4 5" key="1">
    <citation type="submission" date="2015-06" db="EMBL/GenBank/DDBJ databases">
        <authorList>
            <person name="Wibberg Daniel"/>
        </authorList>
    </citation>
    <scope>NUCLEOTIDE SEQUENCE [LARGE SCALE GENOMIC DNA]</scope>
    <source>
        <strain evidence="4 5">T3/55T</strain>
    </source>
</reference>
<sequence>MKLVMAIFKVSVIVPVYNCEKNVGRCIESILNQKLKELELILVNDGSTDRSLEIIKKYAANNDRIKIIDKPNGGVSSARNAGLDAATGEYIGFVDADDWIHPEMYSSMYDKITKTHSDICICNYIVEYPDQRKYMSLNTGKNVVSDEYDKKRLILNIIAPKDLNINSFSVMGSAWRLLVKKELIMENNIRFPLGIPLMEDLVFCLNAFIKSRQIVIDKGFHYHYFIDSLSSYKEDIYLIHKKVFIILENILRENNLYTFAQERLKIRYINMCLSTISNEASFSNRKKLTDKLKHIKRICKDKKLKEMLRSLSTKNLKVRRKLLLFALKHELEILLYAYFKIVIFKYNFKFFSY</sequence>
<proteinExistence type="predicted"/>
<dbReference type="EMBL" id="CVTD020000010">
    <property type="protein sequence ID" value="CRZ34067.1"/>
    <property type="molecule type" value="Genomic_DNA"/>
</dbReference>
<dbReference type="Proteomes" id="UP000236497">
    <property type="component" value="Unassembled WGS sequence"/>
</dbReference>
<dbReference type="CDD" id="cd00761">
    <property type="entry name" value="Glyco_tranf_GTA_type"/>
    <property type="match status" value="1"/>
</dbReference>
<evidence type="ECO:0000313" key="5">
    <source>
        <dbReference type="Proteomes" id="UP000236497"/>
    </source>
</evidence>
<dbReference type="Pfam" id="PF00535">
    <property type="entry name" value="Glycos_transf_2"/>
    <property type="match status" value="1"/>
</dbReference>
<dbReference type="GO" id="GO:0016757">
    <property type="term" value="F:glycosyltransferase activity"/>
    <property type="evidence" value="ECO:0007669"/>
    <property type="project" value="UniProtKB-KW"/>
</dbReference>
<dbReference type="InterPro" id="IPR029044">
    <property type="entry name" value="Nucleotide-diphossugar_trans"/>
</dbReference>
<dbReference type="SUPFAM" id="SSF53448">
    <property type="entry name" value="Nucleotide-diphospho-sugar transferases"/>
    <property type="match status" value="1"/>
</dbReference>
<gene>
    <name evidence="4" type="ORF">HHT355_0864</name>
</gene>